<evidence type="ECO:0000256" key="2">
    <source>
        <dbReference type="SAM" id="SignalP"/>
    </source>
</evidence>
<dbReference type="RefSeq" id="WP_114849499.1">
    <property type="nucleotide sequence ID" value="NZ_BMNV01000006.1"/>
</dbReference>
<feature type="signal peptide" evidence="2">
    <location>
        <begin position="1"/>
        <end position="23"/>
    </location>
</feature>
<organism evidence="3 4">
    <name type="scientific">Curtobacterium citreum</name>
    <dbReference type="NCBI Taxonomy" id="2036"/>
    <lineage>
        <taxon>Bacteria</taxon>
        <taxon>Bacillati</taxon>
        <taxon>Actinomycetota</taxon>
        <taxon>Actinomycetes</taxon>
        <taxon>Micrococcales</taxon>
        <taxon>Microbacteriaceae</taxon>
        <taxon>Curtobacterium</taxon>
    </lineage>
</organism>
<dbReference type="EMBL" id="JANVAD010000003">
    <property type="protein sequence ID" value="MCS6522174.1"/>
    <property type="molecule type" value="Genomic_DNA"/>
</dbReference>
<feature type="chain" id="PRO_5047490357" description="Lipoprotein" evidence="2">
    <location>
        <begin position="24"/>
        <end position="167"/>
    </location>
</feature>
<keyword evidence="2" id="KW-0732">Signal</keyword>
<gene>
    <name evidence="3" type="ORF">NYQ28_06295</name>
</gene>
<evidence type="ECO:0000256" key="1">
    <source>
        <dbReference type="SAM" id="MobiDB-lite"/>
    </source>
</evidence>
<accession>A0ABT2HFX4</accession>
<dbReference type="Proteomes" id="UP001652264">
    <property type="component" value="Unassembled WGS sequence"/>
</dbReference>
<reference evidence="3 4" key="1">
    <citation type="submission" date="2022-08" db="EMBL/GenBank/DDBJ databases">
        <title>Taxonomy of Curtobacterium flaccumfaciens.</title>
        <authorList>
            <person name="Osdaghi E."/>
            <person name="Taghavi S.M."/>
            <person name="Hamidizade M."/>
            <person name="Abachi H."/>
            <person name="Fazliarab A."/>
            <person name="Baeyen S."/>
            <person name="Portier P."/>
            <person name="Van Vaerenbergh J."/>
            <person name="Jacques M.-A."/>
        </authorList>
    </citation>
    <scope>NUCLEOTIDE SEQUENCE [LARGE SCALE GENOMIC DNA]</scope>
    <source>
        <strain evidence="3 4">LMG8786T</strain>
    </source>
</reference>
<protein>
    <recommendedName>
        <fullName evidence="5">Lipoprotein</fullName>
    </recommendedName>
</protein>
<evidence type="ECO:0000313" key="3">
    <source>
        <dbReference type="EMBL" id="MCS6522174.1"/>
    </source>
</evidence>
<sequence>MARKTTALATAALAVALLAGCSAGGSGGNGNGNSSGSGSGSTGQSSAPKASSQASSQSKAEACSAFQSKVEDAAKGLQSQVSALQSDPNAAVAKLKEFDQSLSDGVDAVQNTDVKPKAEAFRSAYDEMLTQIESIAKDPKSADLSAFTATTQKVQDAGTEFQKVCTA</sequence>
<name>A0ABT2HFX4_9MICO</name>
<evidence type="ECO:0008006" key="5">
    <source>
        <dbReference type="Google" id="ProtNLM"/>
    </source>
</evidence>
<evidence type="ECO:0000313" key="4">
    <source>
        <dbReference type="Proteomes" id="UP001652264"/>
    </source>
</evidence>
<dbReference type="GeneID" id="95325353"/>
<keyword evidence="4" id="KW-1185">Reference proteome</keyword>
<dbReference type="PROSITE" id="PS51257">
    <property type="entry name" value="PROKAR_LIPOPROTEIN"/>
    <property type="match status" value="1"/>
</dbReference>
<proteinExistence type="predicted"/>
<feature type="compositionally biased region" description="Gly residues" evidence="1">
    <location>
        <begin position="26"/>
        <end position="41"/>
    </location>
</feature>
<feature type="region of interest" description="Disordered" evidence="1">
    <location>
        <begin position="26"/>
        <end position="58"/>
    </location>
</feature>
<comment type="caution">
    <text evidence="3">The sequence shown here is derived from an EMBL/GenBank/DDBJ whole genome shotgun (WGS) entry which is preliminary data.</text>
</comment>
<feature type="compositionally biased region" description="Low complexity" evidence="1">
    <location>
        <begin position="42"/>
        <end position="58"/>
    </location>
</feature>